<dbReference type="GO" id="GO:0005829">
    <property type="term" value="C:cytosol"/>
    <property type="evidence" value="ECO:0007669"/>
    <property type="project" value="TreeGrafter"/>
</dbReference>
<dbReference type="Proteomes" id="UP000631034">
    <property type="component" value="Unassembled WGS sequence"/>
</dbReference>
<dbReference type="EMBL" id="JACZHT010000005">
    <property type="protein sequence ID" value="MBE1237575.1"/>
    <property type="molecule type" value="Genomic_DNA"/>
</dbReference>
<evidence type="ECO:0000313" key="1">
    <source>
        <dbReference type="EMBL" id="MBE1237575.1"/>
    </source>
</evidence>
<dbReference type="Gene3D" id="3.40.50.2000">
    <property type="entry name" value="Glycogen Phosphorylase B"/>
    <property type="match status" value="2"/>
</dbReference>
<dbReference type="GO" id="GO:0009244">
    <property type="term" value="P:lipopolysaccharide core region biosynthetic process"/>
    <property type="evidence" value="ECO:0007669"/>
    <property type="project" value="TreeGrafter"/>
</dbReference>
<accession>A0A8J7CRD0</accession>
<name>A0A8J7CRD0_9PROT</name>
<evidence type="ECO:0000313" key="2">
    <source>
        <dbReference type="Proteomes" id="UP000631034"/>
    </source>
</evidence>
<dbReference type="AlphaFoldDB" id="A0A8J7CRD0"/>
<sequence>MALFRKTGPDRTPESVLFYSNGEAFGDGALQLPMLQGLRSVFPQARFVWLTETRTAYATSLRSLTSGLIDDLWTLEPGLPGHTPAPAELFSTRFGAILDLRRFLKRTLWLRLRLHSDLFVSPALGYRLSARRPADGRKDPPLLRERMMRWASLVAGTPLEPGPFVLKDPKTLELARHLLPDEGRYMGFFPGAGTLYKRWPLERVIAVALHERTRGFTPVFALGPDDRDLEAPLRAALPDALYPLGDPAAAGAGPGLSIALARRMTGVVANDGGAAHIAALGASAMVFLTRGQFVRKKYAPVLPYAVSLAPEDFGVAAETFEGRIDAIPVQAVLDALAALQPGQPLLASRA</sequence>
<organism evidence="1 2">
    <name type="scientific">Phaeovibrio sulfidiphilus</name>
    <dbReference type="NCBI Taxonomy" id="1220600"/>
    <lineage>
        <taxon>Bacteria</taxon>
        <taxon>Pseudomonadati</taxon>
        <taxon>Pseudomonadota</taxon>
        <taxon>Alphaproteobacteria</taxon>
        <taxon>Rhodospirillales</taxon>
        <taxon>Rhodospirillaceae</taxon>
        <taxon>Phaeovibrio</taxon>
    </lineage>
</organism>
<dbReference type="PANTHER" id="PTHR30160">
    <property type="entry name" value="TETRAACYLDISACCHARIDE 4'-KINASE-RELATED"/>
    <property type="match status" value="1"/>
</dbReference>
<protein>
    <submittedName>
        <fullName evidence="1">Glycosyltransferase family 9 protein</fullName>
    </submittedName>
</protein>
<dbReference type="RefSeq" id="WP_192534576.1">
    <property type="nucleotide sequence ID" value="NZ_JACZHT010000005.1"/>
</dbReference>
<dbReference type="GO" id="GO:0008713">
    <property type="term" value="F:ADP-heptose-lipopolysaccharide heptosyltransferase activity"/>
    <property type="evidence" value="ECO:0007669"/>
    <property type="project" value="TreeGrafter"/>
</dbReference>
<dbReference type="SUPFAM" id="SSF53756">
    <property type="entry name" value="UDP-Glycosyltransferase/glycogen phosphorylase"/>
    <property type="match status" value="1"/>
</dbReference>
<proteinExistence type="predicted"/>
<comment type="caution">
    <text evidence="1">The sequence shown here is derived from an EMBL/GenBank/DDBJ whole genome shotgun (WGS) entry which is preliminary data.</text>
</comment>
<dbReference type="InterPro" id="IPR051199">
    <property type="entry name" value="LPS_LOS_Heptosyltrfase"/>
</dbReference>
<reference evidence="1" key="1">
    <citation type="submission" date="2020-10" db="EMBL/GenBank/DDBJ databases">
        <title>Genome sequence of the unusual species of purple photosynthetic bacteria, Phaeovibrio sulfidiphilus DSM 23193, type strain.</title>
        <authorList>
            <person name="Kyndt J.A."/>
            <person name="Meyer T.E."/>
        </authorList>
    </citation>
    <scope>NUCLEOTIDE SEQUENCE</scope>
    <source>
        <strain evidence="1">DSM 23193</strain>
    </source>
</reference>
<gene>
    <name evidence="1" type="ORF">IHV25_07930</name>
</gene>
<keyword evidence="2" id="KW-1185">Reference proteome</keyword>